<dbReference type="PANTHER" id="PTHR31984">
    <property type="entry name" value="TRANSPORTER, PUTATIVE (DUF179)-RELATED"/>
    <property type="match status" value="1"/>
</dbReference>
<dbReference type="EMBL" id="JAMFTS010000002">
    <property type="protein sequence ID" value="KAJ4796353.1"/>
    <property type="molecule type" value="Genomic_DNA"/>
</dbReference>
<gene>
    <name evidence="1" type="ORF">LUZ62_047599</name>
</gene>
<proteinExistence type="predicted"/>
<dbReference type="AlphaFoldDB" id="A0AAV8FZY1"/>
<comment type="caution">
    <text evidence="1">The sequence shown here is derived from an EMBL/GenBank/DDBJ whole genome shotgun (WGS) entry which is preliminary data.</text>
</comment>
<name>A0AAV8FZY1_9POAL</name>
<sequence length="299" mass="32552">MEASCFSPSKYFSKILYLAPSLKPKLSKQKRRIGLGLTVTGAPSSSITCCSVGGESTGESADSIIQSDWRSFRARLVASEHVLNHTSLTTPLSAELVNQTLPPPKLSNKWAHSLHEPEKGCLLVATDKLDGVHIFERTVILLLSMGPLSAMGVILNRPSLMSIKETRSVILDAASTFSSRPLFFGGPLEDGIFLVGPEENDGDIGKSGVFEEVMKGLYYGTKESVGCASEMVKRDMVGIQEFRFFDGYCGWATEKLREEVRAGFWRVVACSPSVIGPASTEQGGLWEEVLGLVGERKVW</sequence>
<evidence type="ECO:0000313" key="2">
    <source>
        <dbReference type="Proteomes" id="UP001140206"/>
    </source>
</evidence>
<organism evidence="1 2">
    <name type="scientific">Rhynchospora pubera</name>
    <dbReference type="NCBI Taxonomy" id="906938"/>
    <lineage>
        <taxon>Eukaryota</taxon>
        <taxon>Viridiplantae</taxon>
        <taxon>Streptophyta</taxon>
        <taxon>Embryophyta</taxon>
        <taxon>Tracheophyta</taxon>
        <taxon>Spermatophyta</taxon>
        <taxon>Magnoliopsida</taxon>
        <taxon>Liliopsida</taxon>
        <taxon>Poales</taxon>
        <taxon>Cyperaceae</taxon>
        <taxon>Cyperoideae</taxon>
        <taxon>Rhynchosporeae</taxon>
        <taxon>Rhynchospora</taxon>
    </lineage>
</organism>
<protein>
    <submittedName>
        <fullName evidence="1">UPF0301 protein</fullName>
    </submittedName>
</protein>
<accession>A0AAV8FZY1</accession>
<keyword evidence="2" id="KW-1185">Reference proteome</keyword>
<dbReference type="PANTHER" id="PTHR31984:SF1">
    <property type="entry name" value="OS10G0330400 PROTEIN"/>
    <property type="match status" value="1"/>
</dbReference>
<dbReference type="Proteomes" id="UP001140206">
    <property type="component" value="Chromosome 2"/>
</dbReference>
<dbReference type="InterPro" id="IPR003774">
    <property type="entry name" value="AlgH-like"/>
</dbReference>
<reference evidence="1" key="1">
    <citation type="submission" date="2022-08" db="EMBL/GenBank/DDBJ databases">
        <authorList>
            <person name="Marques A."/>
        </authorList>
    </citation>
    <scope>NUCLEOTIDE SEQUENCE</scope>
    <source>
        <strain evidence="1">RhyPub2mFocal</strain>
        <tissue evidence="1">Leaves</tissue>
    </source>
</reference>
<dbReference type="SUPFAM" id="SSF143456">
    <property type="entry name" value="VC0467-like"/>
    <property type="match status" value="1"/>
</dbReference>
<dbReference type="Pfam" id="PF02622">
    <property type="entry name" value="DUF179"/>
    <property type="match status" value="1"/>
</dbReference>
<evidence type="ECO:0000313" key="1">
    <source>
        <dbReference type="EMBL" id="KAJ4796353.1"/>
    </source>
</evidence>
<dbReference type="Gene3D" id="3.40.1740.10">
    <property type="entry name" value="VC0467-like"/>
    <property type="match status" value="1"/>
</dbReference>